<name>A0A3B1DWV2_9ZZZZ</name>
<dbReference type="PRINTS" id="PR00773">
    <property type="entry name" value="GRPEPROTEIN"/>
</dbReference>
<dbReference type="Pfam" id="PF01025">
    <property type="entry name" value="GrpE"/>
    <property type="match status" value="1"/>
</dbReference>
<organism evidence="4">
    <name type="scientific">hydrothermal vent metagenome</name>
    <dbReference type="NCBI Taxonomy" id="652676"/>
    <lineage>
        <taxon>unclassified sequences</taxon>
        <taxon>metagenomes</taxon>
        <taxon>ecological metagenomes</taxon>
    </lineage>
</organism>
<dbReference type="PANTHER" id="PTHR21237">
    <property type="entry name" value="GRPE PROTEIN"/>
    <property type="match status" value="1"/>
</dbReference>
<dbReference type="Gene3D" id="2.30.22.10">
    <property type="entry name" value="Head domain of nucleotide exchange factor GrpE"/>
    <property type="match status" value="1"/>
</dbReference>
<dbReference type="InterPro" id="IPR013805">
    <property type="entry name" value="GrpE_CC"/>
</dbReference>
<dbReference type="InterPro" id="IPR009012">
    <property type="entry name" value="GrpE_head"/>
</dbReference>
<dbReference type="Gene3D" id="3.90.20.20">
    <property type="match status" value="1"/>
</dbReference>
<dbReference type="InterPro" id="IPR000740">
    <property type="entry name" value="GrpE"/>
</dbReference>
<dbReference type="CDD" id="cd00446">
    <property type="entry name" value="GrpE"/>
    <property type="match status" value="1"/>
</dbReference>
<sequence>MPKHKKHKHTEQEPVEEACADCNCADQAADAPIDDYSPEDYETVLAQRDDFCGKYQRALADYQNAQRRFTADMAIAREAGVERVLSSLMPVLDHFDMALNQPADKVAPEQILAGVTMIRDEFNRAMAAFGVAPINPEPNTEFDPAQHEALSQLAVEGVEPGHISSVYQIGYRVNDRVIRPAKVTIAPPAEGDAGSSAEASGTPKSKDA</sequence>
<dbReference type="GO" id="GO:0000774">
    <property type="term" value="F:adenyl-nucleotide exchange factor activity"/>
    <property type="evidence" value="ECO:0007669"/>
    <property type="project" value="InterPro"/>
</dbReference>
<evidence type="ECO:0000256" key="1">
    <source>
        <dbReference type="ARBA" id="ARBA00009054"/>
    </source>
</evidence>
<dbReference type="HAMAP" id="MF_01151">
    <property type="entry name" value="GrpE"/>
    <property type="match status" value="1"/>
</dbReference>
<gene>
    <name evidence="4" type="ORF">MNBD_PLANCTO03-2143</name>
</gene>
<feature type="region of interest" description="Disordered" evidence="3">
    <location>
        <begin position="185"/>
        <end position="208"/>
    </location>
</feature>
<protein>
    <submittedName>
        <fullName evidence="4">Heat shock protein GrpE</fullName>
    </submittedName>
</protein>
<feature type="compositionally biased region" description="Low complexity" evidence="3">
    <location>
        <begin position="189"/>
        <end position="201"/>
    </location>
</feature>
<keyword evidence="2" id="KW-0143">Chaperone</keyword>
<evidence type="ECO:0000256" key="3">
    <source>
        <dbReference type="SAM" id="MobiDB-lite"/>
    </source>
</evidence>
<evidence type="ECO:0000256" key="2">
    <source>
        <dbReference type="ARBA" id="ARBA00023186"/>
    </source>
</evidence>
<comment type="similarity">
    <text evidence="1">Belongs to the GrpE family.</text>
</comment>
<dbReference type="GO" id="GO:0042803">
    <property type="term" value="F:protein homodimerization activity"/>
    <property type="evidence" value="ECO:0007669"/>
    <property type="project" value="InterPro"/>
</dbReference>
<proteinExistence type="inferred from homology"/>
<accession>A0A3B1DWV2</accession>
<dbReference type="GO" id="GO:0051082">
    <property type="term" value="F:unfolded protein binding"/>
    <property type="evidence" value="ECO:0007669"/>
    <property type="project" value="TreeGrafter"/>
</dbReference>
<reference evidence="4" key="1">
    <citation type="submission" date="2018-06" db="EMBL/GenBank/DDBJ databases">
        <authorList>
            <person name="Zhirakovskaya E."/>
        </authorList>
    </citation>
    <scope>NUCLEOTIDE SEQUENCE</scope>
</reference>
<dbReference type="GO" id="GO:0006457">
    <property type="term" value="P:protein folding"/>
    <property type="evidence" value="ECO:0007669"/>
    <property type="project" value="InterPro"/>
</dbReference>
<evidence type="ECO:0000313" key="4">
    <source>
        <dbReference type="EMBL" id="VAX40784.1"/>
    </source>
</evidence>
<dbReference type="PROSITE" id="PS01071">
    <property type="entry name" value="GRPE"/>
    <property type="match status" value="1"/>
</dbReference>
<dbReference type="AlphaFoldDB" id="A0A3B1DWV2"/>
<dbReference type="PANTHER" id="PTHR21237:SF23">
    <property type="entry name" value="GRPE PROTEIN HOMOLOG, MITOCHONDRIAL"/>
    <property type="match status" value="1"/>
</dbReference>
<dbReference type="SUPFAM" id="SSF58014">
    <property type="entry name" value="Coiled-coil domain of nucleotide exchange factor GrpE"/>
    <property type="match status" value="1"/>
</dbReference>
<dbReference type="GO" id="GO:0051087">
    <property type="term" value="F:protein-folding chaperone binding"/>
    <property type="evidence" value="ECO:0007669"/>
    <property type="project" value="InterPro"/>
</dbReference>
<dbReference type="SUPFAM" id="SSF51064">
    <property type="entry name" value="Head domain of nucleotide exchange factor GrpE"/>
    <property type="match status" value="1"/>
</dbReference>
<dbReference type="EMBL" id="UOGK01000442">
    <property type="protein sequence ID" value="VAX40784.1"/>
    <property type="molecule type" value="Genomic_DNA"/>
</dbReference>
<keyword evidence="4" id="KW-0346">Stress response</keyword>